<evidence type="ECO:0008006" key="3">
    <source>
        <dbReference type="Google" id="ProtNLM"/>
    </source>
</evidence>
<proteinExistence type="predicted"/>
<evidence type="ECO:0000313" key="1">
    <source>
        <dbReference type="EMBL" id="KKS92660.1"/>
    </source>
</evidence>
<gene>
    <name evidence="1" type="ORF">UV68_C0039G0006</name>
</gene>
<dbReference type="AlphaFoldDB" id="A0A0G1D463"/>
<organism evidence="1 2">
    <name type="scientific">Candidatus Collierbacteria bacterium GW2011_GWC2_43_12</name>
    <dbReference type="NCBI Taxonomy" id="1618390"/>
    <lineage>
        <taxon>Bacteria</taxon>
        <taxon>Candidatus Collieribacteriota</taxon>
    </lineage>
</organism>
<sequence length="147" mass="16694">MANNILILHAEDSIEEAEELLFELKLLGIDCLTFQKLSGRSTANLLHSALHELFNSEPAVIVLASQELFADPLLLEWALVAAAEKIMVPVVFGYKNGEIPDWFRNPFVLTTLAGPDSSRDWNRLIHEITRRTFQNFQYTDLPFEPPN</sequence>
<evidence type="ECO:0000313" key="2">
    <source>
        <dbReference type="Proteomes" id="UP000033980"/>
    </source>
</evidence>
<name>A0A0G1D463_9BACT</name>
<reference evidence="1 2" key="1">
    <citation type="journal article" date="2015" name="Nature">
        <title>rRNA introns, odd ribosomes, and small enigmatic genomes across a large radiation of phyla.</title>
        <authorList>
            <person name="Brown C.T."/>
            <person name="Hug L.A."/>
            <person name="Thomas B.C."/>
            <person name="Sharon I."/>
            <person name="Castelle C.J."/>
            <person name="Singh A."/>
            <person name="Wilkins M.J."/>
            <person name="Williams K.H."/>
            <person name="Banfield J.F."/>
        </authorList>
    </citation>
    <scope>NUCLEOTIDE SEQUENCE [LARGE SCALE GENOMIC DNA]</scope>
</reference>
<accession>A0A0G1D463</accession>
<protein>
    <recommendedName>
        <fullName evidence="3">TIR domain-containing protein</fullName>
    </recommendedName>
</protein>
<dbReference type="Proteomes" id="UP000033980">
    <property type="component" value="Unassembled WGS sequence"/>
</dbReference>
<dbReference type="EMBL" id="LCFK01000039">
    <property type="protein sequence ID" value="KKS92660.1"/>
    <property type="molecule type" value="Genomic_DNA"/>
</dbReference>
<comment type="caution">
    <text evidence="1">The sequence shown here is derived from an EMBL/GenBank/DDBJ whole genome shotgun (WGS) entry which is preliminary data.</text>
</comment>